<dbReference type="AlphaFoldDB" id="A0A517TR79"/>
<gene>
    <name evidence="2" type="ORF">I41_00210</name>
</gene>
<organism evidence="2 3">
    <name type="scientific">Lacipirellula limnantheis</name>
    <dbReference type="NCBI Taxonomy" id="2528024"/>
    <lineage>
        <taxon>Bacteria</taxon>
        <taxon>Pseudomonadati</taxon>
        <taxon>Planctomycetota</taxon>
        <taxon>Planctomycetia</taxon>
        <taxon>Pirellulales</taxon>
        <taxon>Lacipirellulaceae</taxon>
        <taxon>Lacipirellula</taxon>
    </lineage>
</organism>
<reference evidence="2 3" key="1">
    <citation type="submission" date="2019-02" db="EMBL/GenBank/DDBJ databases">
        <title>Deep-cultivation of Planctomycetes and their phenomic and genomic characterization uncovers novel biology.</title>
        <authorList>
            <person name="Wiegand S."/>
            <person name="Jogler M."/>
            <person name="Boedeker C."/>
            <person name="Pinto D."/>
            <person name="Vollmers J."/>
            <person name="Rivas-Marin E."/>
            <person name="Kohn T."/>
            <person name="Peeters S.H."/>
            <person name="Heuer A."/>
            <person name="Rast P."/>
            <person name="Oberbeckmann S."/>
            <person name="Bunk B."/>
            <person name="Jeske O."/>
            <person name="Meyerdierks A."/>
            <person name="Storesund J.E."/>
            <person name="Kallscheuer N."/>
            <person name="Luecker S."/>
            <person name="Lage O.M."/>
            <person name="Pohl T."/>
            <person name="Merkel B.J."/>
            <person name="Hornburger P."/>
            <person name="Mueller R.-W."/>
            <person name="Bruemmer F."/>
            <person name="Labrenz M."/>
            <person name="Spormann A.M."/>
            <person name="Op den Camp H."/>
            <person name="Overmann J."/>
            <person name="Amann R."/>
            <person name="Jetten M.S.M."/>
            <person name="Mascher T."/>
            <person name="Medema M.H."/>
            <person name="Devos D.P."/>
            <person name="Kaster A.-K."/>
            <person name="Ovreas L."/>
            <person name="Rohde M."/>
            <person name="Galperin M.Y."/>
            <person name="Jogler C."/>
        </authorList>
    </citation>
    <scope>NUCLEOTIDE SEQUENCE [LARGE SCALE GENOMIC DNA]</scope>
    <source>
        <strain evidence="2 3">I41</strain>
    </source>
</reference>
<keyword evidence="1" id="KW-1133">Transmembrane helix</keyword>
<evidence type="ECO:0000256" key="1">
    <source>
        <dbReference type="SAM" id="Phobius"/>
    </source>
</evidence>
<evidence type="ECO:0000313" key="3">
    <source>
        <dbReference type="Proteomes" id="UP000317909"/>
    </source>
</evidence>
<feature type="transmembrane region" description="Helical" evidence="1">
    <location>
        <begin position="27"/>
        <end position="46"/>
    </location>
</feature>
<feature type="transmembrane region" description="Helical" evidence="1">
    <location>
        <begin position="58"/>
        <end position="79"/>
    </location>
</feature>
<sequence>MAILNCLWVGVLAGLVGSRLIRTSDGYATAGSSVAVALVGGLIGLMSRSRLGYAHGELPHIDIVSAGIGAAVALAAWGVTQRLCVCRR</sequence>
<keyword evidence="1" id="KW-0472">Membrane</keyword>
<dbReference type="Proteomes" id="UP000317909">
    <property type="component" value="Chromosome"/>
</dbReference>
<proteinExistence type="predicted"/>
<dbReference type="KEGG" id="llh:I41_00210"/>
<name>A0A517TR79_9BACT</name>
<dbReference type="EMBL" id="CP036339">
    <property type="protein sequence ID" value="QDT70868.1"/>
    <property type="molecule type" value="Genomic_DNA"/>
</dbReference>
<accession>A0A517TR79</accession>
<keyword evidence="3" id="KW-1185">Reference proteome</keyword>
<evidence type="ECO:0000313" key="2">
    <source>
        <dbReference type="EMBL" id="QDT70868.1"/>
    </source>
</evidence>
<protein>
    <submittedName>
        <fullName evidence="2">Uncharacterized protein</fullName>
    </submittedName>
</protein>
<keyword evidence="1" id="KW-0812">Transmembrane</keyword>